<proteinExistence type="predicted"/>
<dbReference type="InterPro" id="IPR036259">
    <property type="entry name" value="MFS_trans_sf"/>
</dbReference>
<dbReference type="GO" id="GO:0016020">
    <property type="term" value="C:membrane"/>
    <property type="evidence" value="ECO:0007669"/>
    <property type="project" value="UniProtKB-SubCell"/>
</dbReference>
<comment type="caution">
    <text evidence="6">The sequence shown here is derived from an EMBL/GenBank/DDBJ whole genome shotgun (WGS) entry which is preliminary data.</text>
</comment>
<keyword evidence="2 5" id="KW-0812">Transmembrane</keyword>
<evidence type="ECO:0000313" key="7">
    <source>
        <dbReference type="Proteomes" id="UP000801492"/>
    </source>
</evidence>
<reference evidence="6" key="1">
    <citation type="submission" date="2019-08" db="EMBL/GenBank/DDBJ databases">
        <title>The genome of the North American firefly Photinus pyralis.</title>
        <authorList>
            <consortium name="Photinus pyralis genome working group"/>
            <person name="Fallon T.R."/>
            <person name="Sander Lower S.E."/>
            <person name="Weng J.-K."/>
        </authorList>
    </citation>
    <scope>NUCLEOTIDE SEQUENCE</scope>
    <source>
        <strain evidence="6">TRF0915ILg1</strain>
        <tissue evidence="6">Whole body</tissue>
    </source>
</reference>
<organism evidence="6 7">
    <name type="scientific">Ignelater luminosus</name>
    <name type="common">Cucubano</name>
    <name type="synonym">Pyrophorus luminosus</name>
    <dbReference type="NCBI Taxonomy" id="2038154"/>
    <lineage>
        <taxon>Eukaryota</taxon>
        <taxon>Metazoa</taxon>
        <taxon>Ecdysozoa</taxon>
        <taxon>Arthropoda</taxon>
        <taxon>Hexapoda</taxon>
        <taxon>Insecta</taxon>
        <taxon>Pterygota</taxon>
        <taxon>Neoptera</taxon>
        <taxon>Endopterygota</taxon>
        <taxon>Coleoptera</taxon>
        <taxon>Polyphaga</taxon>
        <taxon>Elateriformia</taxon>
        <taxon>Elateroidea</taxon>
        <taxon>Elateridae</taxon>
        <taxon>Agrypninae</taxon>
        <taxon>Pyrophorini</taxon>
        <taxon>Ignelater</taxon>
    </lineage>
</organism>
<comment type="subcellular location">
    <subcellularLocation>
        <location evidence="1">Membrane</location>
        <topology evidence="1">Multi-pass membrane protein</topology>
    </subcellularLocation>
</comment>
<keyword evidence="3 5" id="KW-1133">Transmembrane helix</keyword>
<keyword evidence="7" id="KW-1185">Reference proteome</keyword>
<feature type="transmembrane region" description="Helical" evidence="5">
    <location>
        <begin position="20"/>
        <end position="39"/>
    </location>
</feature>
<name>A0A8K0CKZ0_IGNLU</name>
<keyword evidence="4 5" id="KW-0472">Membrane</keyword>
<dbReference type="OrthoDB" id="205993at2759"/>
<evidence type="ECO:0000256" key="4">
    <source>
        <dbReference type="ARBA" id="ARBA00023136"/>
    </source>
</evidence>
<dbReference type="GO" id="GO:0022857">
    <property type="term" value="F:transmembrane transporter activity"/>
    <property type="evidence" value="ECO:0007669"/>
    <property type="project" value="InterPro"/>
</dbReference>
<evidence type="ECO:0000313" key="6">
    <source>
        <dbReference type="EMBL" id="KAF2889313.1"/>
    </source>
</evidence>
<evidence type="ECO:0000256" key="3">
    <source>
        <dbReference type="ARBA" id="ARBA00022989"/>
    </source>
</evidence>
<evidence type="ECO:0000256" key="1">
    <source>
        <dbReference type="ARBA" id="ARBA00004141"/>
    </source>
</evidence>
<evidence type="ECO:0000256" key="5">
    <source>
        <dbReference type="SAM" id="Phobius"/>
    </source>
</evidence>
<evidence type="ECO:0000256" key="2">
    <source>
        <dbReference type="ARBA" id="ARBA00022692"/>
    </source>
</evidence>
<feature type="transmembrane region" description="Helical" evidence="5">
    <location>
        <begin position="51"/>
        <end position="72"/>
    </location>
</feature>
<dbReference type="InterPro" id="IPR000109">
    <property type="entry name" value="POT_fam"/>
</dbReference>
<sequence length="84" mass="9264">MNGAVFGTQILPDQMQVINPAIVLILIPVFDKIIIPCMDRIHIFECSLHRMALGGLVSGFAFLSAGIVELALERTYPHLPGKQY</sequence>
<dbReference type="AlphaFoldDB" id="A0A8K0CKZ0"/>
<dbReference type="Proteomes" id="UP000801492">
    <property type="component" value="Unassembled WGS sequence"/>
</dbReference>
<accession>A0A8K0CKZ0</accession>
<gene>
    <name evidence="6" type="ORF">ILUMI_16860</name>
</gene>
<dbReference type="Pfam" id="PF00854">
    <property type="entry name" value="PTR2"/>
    <property type="match status" value="1"/>
</dbReference>
<dbReference type="EMBL" id="VTPC01068334">
    <property type="protein sequence ID" value="KAF2889313.1"/>
    <property type="molecule type" value="Genomic_DNA"/>
</dbReference>
<protein>
    <submittedName>
        <fullName evidence="6">Uncharacterized protein</fullName>
    </submittedName>
</protein>
<dbReference type="Gene3D" id="1.20.1250.20">
    <property type="entry name" value="MFS general substrate transporter like domains"/>
    <property type="match status" value="1"/>
</dbReference>